<gene>
    <name evidence="2" type="ORF">L4H06_07265</name>
</gene>
<dbReference type="RefSeq" id="WP_237092914.1">
    <property type="nucleotide sequence ID" value="NZ_JAKKDL010000007.1"/>
</dbReference>
<reference evidence="2" key="1">
    <citation type="submission" date="2022-01" db="EMBL/GenBank/DDBJ databases">
        <title>Neisseria sp. ZJ104.</title>
        <authorList>
            <person name="Yang C."/>
        </authorList>
    </citation>
    <scope>NUCLEOTIDE SEQUENCE</scope>
    <source>
        <strain evidence="2">ZJ104</strain>
    </source>
</reference>
<proteinExistence type="predicted"/>
<comment type="caution">
    <text evidence="2">The sequence shown here is derived from an EMBL/GenBank/DDBJ whole genome shotgun (WGS) entry which is preliminary data.</text>
</comment>
<sequence>MGGEKIYYAVVILICAASMLLSPFFYLRRSERGVRLQRAPRRWTPIVVANLVMIAAAVFVWWRWF</sequence>
<dbReference type="AlphaFoldDB" id="A0AAW5ANA8"/>
<organism evidence="2 3">
    <name type="scientific">Neisseria lisongii</name>
    <dbReference type="NCBI Taxonomy" id="2912188"/>
    <lineage>
        <taxon>Bacteria</taxon>
        <taxon>Pseudomonadati</taxon>
        <taxon>Pseudomonadota</taxon>
        <taxon>Betaproteobacteria</taxon>
        <taxon>Neisseriales</taxon>
        <taxon>Neisseriaceae</taxon>
        <taxon>Neisseria</taxon>
    </lineage>
</organism>
<dbReference type="EMBL" id="JAKKDL010000007">
    <property type="protein sequence ID" value="MCF7530019.1"/>
    <property type="molecule type" value="Genomic_DNA"/>
</dbReference>
<evidence type="ECO:0000256" key="1">
    <source>
        <dbReference type="SAM" id="Phobius"/>
    </source>
</evidence>
<evidence type="ECO:0000313" key="3">
    <source>
        <dbReference type="Proteomes" id="UP001201397"/>
    </source>
</evidence>
<dbReference type="Proteomes" id="UP001201397">
    <property type="component" value="Unassembled WGS sequence"/>
</dbReference>
<name>A0AAW5ANA8_9NEIS</name>
<protein>
    <recommendedName>
        <fullName evidence="4">Amino acid permease</fullName>
    </recommendedName>
</protein>
<evidence type="ECO:0000313" key="2">
    <source>
        <dbReference type="EMBL" id="MCF7530019.1"/>
    </source>
</evidence>
<keyword evidence="1" id="KW-0472">Membrane</keyword>
<evidence type="ECO:0008006" key="4">
    <source>
        <dbReference type="Google" id="ProtNLM"/>
    </source>
</evidence>
<accession>A0AAW5ANA8</accession>
<keyword evidence="1" id="KW-1133">Transmembrane helix</keyword>
<feature type="transmembrane region" description="Helical" evidence="1">
    <location>
        <begin position="47"/>
        <end position="64"/>
    </location>
</feature>
<keyword evidence="1" id="KW-0812">Transmembrane</keyword>
<feature type="transmembrane region" description="Helical" evidence="1">
    <location>
        <begin position="6"/>
        <end position="27"/>
    </location>
</feature>